<feature type="domain" description="RST" evidence="6">
    <location>
        <begin position="241"/>
        <end position="301"/>
    </location>
</feature>
<dbReference type="PANTHER" id="PTHR32263">
    <property type="entry name" value="INACTIVE POLY [ADP-RIBOSE] POLYMERASE SRO4-RELATED"/>
    <property type="match status" value="1"/>
</dbReference>
<evidence type="ECO:0000256" key="1">
    <source>
        <dbReference type="ARBA" id="ARBA00004123"/>
    </source>
</evidence>
<dbReference type="SUPFAM" id="SSF56399">
    <property type="entry name" value="ADP-ribosylation"/>
    <property type="match status" value="1"/>
</dbReference>
<evidence type="ECO:0000259" key="5">
    <source>
        <dbReference type="PROSITE" id="PS51059"/>
    </source>
</evidence>
<comment type="subcellular location">
    <subcellularLocation>
        <location evidence="1">Nucleus</location>
    </subcellularLocation>
</comment>
<dbReference type="PANTHER" id="PTHR32263:SF14">
    <property type="entry name" value="INACTIVE POLY [ADP-RIBOSE] POLYMERASE SRO2-RELATED"/>
    <property type="match status" value="1"/>
</dbReference>
<dbReference type="PROSITE" id="PS51059">
    <property type="entry name" value="PARP_CATALYTIC"/>
    <property type="match status" value="1"/>
</dbReference>
<dbReference type="Pfam" id="PF00644">
    <property type="entry name" value="PARP"/>
    <property type="match status" value="1"/>
</dbReference>
<dbReference type="Proteomes" id="UP001604277">
    <property type="component" value="Unassembled WGS sequence"/>
</dbReference>
<dbReference type="InterPro" id="IPR022003">
    <property type="entry name" value="RST"/>
</dbReference>
<dbReference type="Gene3D" id="3.90.228.10">
    <property type="match status" value="1"/>
</dbReference>
<dbReference type="GO" id="GO:0005634">
    <property type="term" value="C:nucleus"/>
    <property type="evidence" value="ECO:0007669"/>
    <property type="project" value="UniProtKB-SubCell"/>
</dbReference>
<protein>
    <submittedName>
        <fullName evidence="7">Inactive poly [ADP-ribose] polymerase SRO2</fullName>
    </submittedName>
</protein>
<proteinExistence type="predicted"/>
<dbReference type="Pfam" id="PF12174">
    <property type="entry name" value="RST"/>
    <property type="match status" value="1"/>
</dbReference>
<evidence type="ECO:0000256" key="3">
    <source>
        <dbReference type="ARBA" id="ARBA00023016"/>
    </source>
</evidence>
<dbReference type="InterPro" id="IPR012317">
    <property type="entry name" value="Poly(ADP-ribose)pol_cat_dom"/>
</dbReference>
<evidence type="ECO:0000256" key="2">
    <source>
        <dbReference type="ARBA" id="ARBA00022473"/>
    </source>
</evidence>
<keyword evidence="2" id="KW-0217">Developmental protein</keyword>
<keyword evidence="3" id="KW-0346">Stress response</keyword>
<keyword evidence="8" id="KW-1185">Reference proteome</keyword>
<dbReference type="AlphaFoldDB" id="A0ABD1XDN6"/>
<accession>A0ABD1XDN6</accession>
<evidence type="ECO:0000256" key="4">
    <source>
        <dbReference type="ARBA" id="ARBA00023242"/>
    </source>
</evidence>
<dbReference type="EMBL" id="JBFOLJ010000001">
    <property type="protein sequence ID" value="KAL2559795.1"/>
    <property type="molecule type" value="Genomic_DNA"/>
</dbReference>
<dbReference type="InterPro" id="IPR044964">
    <property type="entry name" value="RCD1/SRO1-5"/>
</dbReference>
<comment type="caution">
    <text evidence="7">The sequence shown here is derived from an EMBL/GenBank/DDBJ whole genome shotgun (WGS) entry which is preliminary data.</text>
</comment>
<evidence type="ECO:0000313" key="8">
    <source>
        <dbReference type="Proteomes" id="UP001604277"/>
    </source>
</evidence>
<reference evidence="8" key="1">
    <citation type="submission" date="2024-07" db="EMBL/GenBank/DDBJ databases">
        <title>Two chromosome-level genome assemblies of Korean endemic species Abeliophyllum distichum and Forsythia ovata (Oleaceae).</title>
        <authorList>
            <person name="Jang H."/>
        </authorList>
    </citation>
    <scope>NUCLEOTIDE SEQUENCE [LARGE SCALE GENOMIC DNA]</scope>
</reference>
<feature type="domain" description="PARP catalytic" evidence="5">
    <location>
        <begin position="29"/>
        <end position="248"/>
    </location>
</feature>
<dbReference type="PROSITE" id="PS51879">
    <property type="entry name" value="RST"/>
    <property type="match status" value="1"/>
</dbReference>
<evidence type="ECO:0000313" key="7">
    <source>
        <dbReference type="EMBL" id="KAL2559795.1"/>
    </source>
</evidence>
<keyword evidence="4" id="KW-0539">Nucleus</keyword>
<evidence type="ECO:0000259" key="6">
    <source>
        <dbReference type="PROSITE" id="PS51879"/>
    </source>
</evidence>
<gene>
    <name evidence="7" type="ORF">Fot_04534</name>
</gene>
<organism evidence="7 8">
    <name type="scientific">Forsythia ovata</name>
    <dbReference type="NCBI Taxonomy" id="205694"/>
    <lineage>
        <taxon>Eukaryota</taxon>
        <taxon>Viridiplantae</taxon>
        <taxon>Streptophyta</taxon>
        <taxon>Embryophyta</taxon>
        <taxon>Tracheophyta</taxon>
        <taxon>Spermatophyta</taxon>
        <taxon>Magnoliopsida</taxon>
        <taxon>eudicotyledons</taxon>
        <taxon>Gunneridae</taxon>
        <taxon>Pentapetalae</taxon>
        <taxon>asterids</taxon>
        <taxon>lamiids</taxon>
        <taxon>Lamiales</taxon>
        <taxon>Oleaceae</taxon>
        <taxon>Forsythieae</taxon>
        <taxon>Forsythia</taxon>
    </lineage>
</organism>
<name>A0ABD1XDN6_9LAMI</name>
<sequence length="301" mass="33588">MDRPYFDEDRVSITVDDHQEIVSADSECESLNPNFEKFKIFTKNGMIRLDEGKNEHSTIKKIFLMGIGLLGKESDVVAIHKNLYSSLVGAARMEAFRIFSAAVAGKCGGDANVKYAWYGGSRDEVYEIISHGFSRCKEAENGVSHGIGIHLSPTNAALDSVMSAEEDENGLRHMLLCRVILGKPEVVPVGSGQFQPSSENFDSGIDNPLAPKKYIIWSAYMNSHIFPNYIISFRTPNNYCVKPKSPSMKFPMLLNVLSNFLDPSKMKLISSYYKNFRKPNGPQGLRTGLDASIVFQRKLNK</sequence>